<comment type="caution">
    <text evidence="11">The sequence shown here is derived from an EMBL/GenBank/DDBJ whole genome shotgun (WGS) entry which is preliminary data.</text>
</comment>
<evidence type="ECO:0000313" key="11">
    <source>
        <dbReference type="EMBL" id="OGM06058.1"/>
    </source>
</evidence>
<evidence type="ECO:0000259" key="10">
    <source>
        <dbReference type="PROSITE" id="PS51012"/>
    </source>
</evidence>
<protein>
    <recommendedName>
        <fullName evidence="9">Transport permease protein</fullName>
    </recommendedName>
</protein>
<dbReference type="PANTHER" id="PTHR30413:SF8">
    <property type="entry name" value="TRANSPORT PERMEASE PROTEIN"/>
    <property type="match status" value="1"/>
</dbReference>
<gene>
    <name evidence="11" type="ORF">A2008_12240</name>
</gene>
<feature type="transmembrane region" description="Helical" evidence="9">
    <location>
        <begin position="195"/>
        <end position="217"/>
    </location>
</feature>
<feature type="transmembrane region" description="Helical" evidence="9">
    <location>
        <begin position="51"/>
        <end position="73"/>
    </location>
</feature>
<dbReference type="Pfam" id="PF01061">
    <property type="entry name" value="ABC2_membrane"/>
    <property type="match status" value="1"/>
</dbReference>
<keyword evidence="5" id="KW-0997">Cell inner membrane</keyword>
<evidence type="ECO:0000256" key="5">
    <source>
        <dbReference type="ARBA" id="ARBA00022519"/>
    </source>
</evidence>
<evidence type="ECO:0000256" key="2">
    <source>
        <dbReference type="ARBA" id="ARBA00007783"/>
    </source>
</evidence>
<evidence type="ECO:0000256" key="7">
    <source>
        <dbReference type="ARBA" id="ARBA00022989"/>
    </source>
</evidence>
<dbReference type="GO" id="GO:0015920">
    <property type="term" value="P:lipopolysaccharide transport"/>
    <property type="evidence" value="ECO:0007669"/>
    <property type="project" value="TreeGrafter"/>
</dbReference>
<dbReference type="PROSITE" id="PS51012">
    <property type="entry name" value="ABC_TM2"/>
    <property type="match status" value="1"/>
</dbReference>
<keyword evidence="8 9" id="KW-0472">Membrane</keyword>
<reference evidence="11 12" key="1">
    <citation type="journal article" date="2016" name="Nat. Commun.">
        <title>Thousands of microbial genomes shed light on interconnected biogeochemical processes in an aquifer system.</title>
        <authorList>
            <person name="Anantharaman K."/>
            <person name="Brown C.T."/>
            <person name="Hug L.A."/>
            <person name="Sharon I."/>
            <person name="Castelle C.J."/>
            <person name="Probst A.J."/>
            <person name="Thomas B.C."/>
            <person name="Singh A."/>
            <person name="Wilkins M.J."/>
            <person name="Karaoz U."/>
            <person name="Brodie E.L."/>
            <person name="Williams K.H."/>
            <person name="Hubbard S.S."/>
            <person name="Banfield J.F."/>
        </authorList>
    </citation>
    <scope>NUCLEOTIDE SEQUENCE [LARGE SCALE GENOMIC DNA]</scope>
</reference>
<dbReference type="AlphaFoldDB" id="A0A1F7WV67"/>
<dbReference type="InterPro" id="IPR047817">
    <property type="entry name" value="ABC2_TM_bact-type"/>
</dbReference>
<feature type="transmembrane region" description="Helical" evidence="9">
    <location>
        <begin position="162"/>
        <end position="183"/>
    </location>
</feature>
<evidence type="ECO:0000256" key="3">
    <source>
        <dbReference type="ARBA" id="ARBA00022448"/>
    </source>
</evidence>
<feature type="domain" description="ABC transmembrane type-2" evidence="10">
    <location>
        <begin position="52"/>
        <end position="274"/>
    </location>
</feature>
<evidence type="ECO:0000256" key="1">
    <source>
        <dbReference type="ARBA" id="ARBA00004429"/>
    </source>
</evidence>
<keyword evidence="4 9" id="KW-1003">Cell membrane</keyword>
<keyword evidence="3 9" id="KW-0813">Transport</keyword>
<sequence length="282" mass="31885">MDAGGNGEKKYTLHISPGKAELNYFKDLWRYRELFLFLAWRDVLVRYKQTIIGVLWSVLRPLITMIIFTVVFSKLANLPSNGVPYGIMVFAGILPWQFFSNSLSDSGNSLIGNSHLISKVYFPRIIIPTSSVIVSLIDFLIAFIIMLAIMILWYSFVPPMSIVLIIPFLALAFLASLGLGFFVSALTVKYRDFRYIVPFIVQFGLYVSPVGFMSSIVPEKWRLLYSLNPVVGVIDGFRWAILGASQPLWWPGVAVSFAVSSILFLLGFKYFRSTEKDFADVI</sequence>
<evidence type="ECO:0000256" key="9">
    <source>
        <dbReference type="RuleBase" id="RU361157"/>
    </source>
</evidence>
<dbReference type="EMBL" id="MGFH01000082">
    <property type="protein sequence ID" value="OGM06058.1"/>
    <property type="molecule type" value="Genomic_DNA"/>
</dbReference>
<comment type="similarity">
    <text evidence="2 9">Belongs to the ABC-2 integral membrane protein family.</text>
</comment>
<dbReference type="Proteomes" id="UP000178735">
    <property type="component" value="Unassembled WGS sequence"/>
</dbReference>
<feature type="transmembrane region" description="Helical" evidence="9">
    <location>
        <begin position="125"/>
        <end position="156"/>
    </location>
</feature>
<keyword evidence="6 9" id="KW-0812">Transmembrane</keyword>
<proteinExistence type="inferred from homology"/>
<keyword evidence="7 9" id="KW-1133">Transmembrane helix</keyword>
<dbReference type="STRING" id="1817813.A2008_12240"/>
<evidence type="ECO:0000256" key="4">
    <source>
        <dbReference type="ARBA" id="ARBA00022475"/>
    </source>
</evidence>
<feature type="transmembrane region" description="Helical" evidence="9">
    <location>
        <begin position="85"/>
        <end position="104"/>
    </location>
</feature>
<evidence type="ECO:0000256" key="6">
    <source>
        <dbReference type="ARBA" id="ARBA00022692"/>
    </source>
</evidence>
<organism evidence="11 12">
    <name type="scientific">Candidatus Wallbacteria bacterium GWC2_49_35</name>
    <dbReference type="NCBI Taxonomy" id="1817813"/>
    <lineage>
        <taxon>Bacteria</taxon>
        <taxon>Candidatus Walliibacteriota</taxon>
    </lineage>
</organism>
<comment type="subcellular location">
    <subcellularLocation>
        <location evidence="1">Cell inner membrane</location>
        <topology evidence="1">Multi-pass membrane protein</topology>
    </subcellularLocation>
    <subcellularLocation>
        <location evidence="9">Cell membrane</location>
        <topology evidence="9">Multi-pass membrane protein</topology>
    </subcellularLocation>
</comment>
<evidence type="ECO:0000256" key="8">
    <source>
        <dbReference type="ARBA" id="ARBA00023136"/>
    </source>
</evidence>
<evidence type="ECO:0000313" key="12">
    <source>
        <dbReference type="Proteomes" id="UP000178735"/>
    </source>
</evidence>
<dbReference type="GO" id="GO:0140359">
    <property type="term" value="F:ABC-type transporter activity"/>
    <property type="evidence" value="ECO:0007669"/>
    <property type="project" value="InterPro"/>
</dbReference>
<feature type="transmembrane region" description="Helical" evidence="9">
    <location>
        <begin position="248"/>
        <end position="268"/>
    </location>
</feature>
<dbReference type="InterPro" id="IPR013525">
    <property type="entry name" value="ABC2_TM"/>
</dbReference>
<dbReference type="GO" id="GO:0005886">
    <property type="term" value="C:plasma membrane"/>
    <property type="evidence" value="ECO:0007669"/>
    <property type="project" value="UniProtKB-SubCell"/>
</dbReference>
<name>A0A1F7WV67_9BACT</name>
<dbReference type="PANTHER" id="PTHR30413">
    <property type="entry name" value="INNER MEMBRANE TRANSPORT PERMEASE"/>
    <property type="match status" value="1"/>
</dbReference>
<accession>A0A1F7WV67</accession>